<dbReference type="InterPro" id="IPR000836">
    <property type="entry name" value="PRTase_dom"/>
</dbReference>
<comment type="similarity">
    <text evidence="1">Belongs to the ComF/GntX family.</text>
</comment>
<dbReference type="PANTHER" id="PTHR47505">
    <property type="entry name" value="DNA UTILIZATION PROTEIN YHGH"/>
    <property type="match status" value="1"/>
</dbReference>
<dbReference type="CDD" id="cd06223">
    <property type="entry name" value="PRTases_typeI"/>
    <property type="match status" value="1"/>
</dbReference>
<evidence type="ECO:0000256" key="1">
    <source>
        <dbReference type="ARBA" id="ARBA00008007"/>
    </source>
</evidence>
<dbReference type="Gene3D" id="3.40.50.2020">
    <property type="match status" value="1"/>
</dbReference>
<evidence type="ECO:0000313" key="4">
    <source>
        <dbReference type="Proteomes" id="UP000198820"/>
    </source>
</evidence>
<reference evidence="3 4" key="1">
    <citation type="submission" date="2016-10" db="EMBL/GenBank/DDBJ databases">
        <authorList>
            <person name="de Groot N.N."/>
        </authorList>
    </citation>
    <scope>NUCLEOTIDE SEQUENCE [LARGE SCALE GENOMIC DNA]</scope>
    <source>
        <strain evidence="3 4">DSM 23581</strain>
    </source>
</reference>
<gene>
    <name evidence="3" type="ORF">SAMN05421540_10613</name>
</gene>
<dbReference type="EMBL" id="FNQF01000006">
    <property type="protein sequence ID" value="SEA46615.1"/>
    <property type="molecule type" value="Genomic_DNA"/>
</dbReference>
<dbReference type="Pfam" id="PF00156">
    <property type="entry name" value="Pribosyltran"/>
    <property type="match status" value="1"/>
</dbReference>
<organism evidence="3 4">
    <name type="scientific">Psychroflexus halocasei</name>
    <dbReference type="NCBI Taxonomy" id="908615"/>
    <lineage>
        <taxon>Bacteria</taxon>
        <taxon>Pseudomonadati</taxon>
        <taxon>Bacteroidota</taxon>
        <taxon>Flavobacteriia</taxon>
        <taxon>Flavobacteriales</taxon>
        <taxon>Flavobacteriaceae</taxon>
        <taxon>Psychroflexus</taxon>
    </lineage>
</organism>
<dbReference type="STRING" id="908615.SAMN05421540_10613"/>
<proteinExistence type="inferred from homology"/>
<accession>A0A1H4BEH6</accession>
<dbReference type="InterPro" id="IPR029057">
    <property type="entry name" value="PRTase-like"/>
</dbReference>
<feature type="domain" description="Phosphoribosyltransferase" evidence="2">
    <location>
        <begin position="134"/>
        <end position="212"/>
    </location>
</feature>
<dbReference type="AlphaFoldDB" id="A0A1H4BEH6"/>
<dbReference type="RefSeq" id="WP_093244215.1">
    <property type="nucleotide sequence ID" value="NZ_FNQF01000006.1"/>
</dbReference>
<evidence type="ECO:0000259" key="2">
    <source>
        <dbReference type="Pfam" id="PF00156"/>
    </source>
</evidence>
<dbReference type="SUPFAM" id="SSF53271">
    <property type="entry name" value="PRTase-like"/>
    <property type="match status" value="1"/>
</dbReference>
<protein>
    <submittedName>
        <fullName evidence="3">ComF family protein</fullName>
    </submittedName>
</protein>
<dbReference type="Proteomes" id="UP000198820">
    <property type="component" value="Unassembled WGS sequence"/>
</dbReference>
<dbReference type="PANTHER" id="PTHR47505:SF1">
    <property type="entry name" value="DNA UTILIZATION PROTEIN YHGH"/>
    <property type="match status" value="1"/>
</dbReference>
<evidence type="ECO:0000313" key="3">
    <source>
        <dbReference type="EMBL" id="SEA46615.1"/>
    </source>
</evidence>
<keyword evidence="4" id="KW-1185">Reference proteome</keyword>
<dbReference type="InterPro" id="IPR051910">
    <property type="entry name" value="ComF/GntX_DNA_util-trans"/>
</dbReference>
<name>A0A1H4BEH6_9FLAO</name>
<sequence>MINQFVDFLFPRFCASCEHQLIEAENVLCTYCIHNLAIYPEELQKSAFESTFYGRVNYKFAKTLFYFQKGTSAQQLIHNLKYRGQKYIGNFVGQWMAQLLLSQKASYDFDCIVPVPLHPQRMRQRGYNQIAGFGQVISEKLNLNYVDDVLYRQSNSASQVFKNRLARIEMIEGGFYLKNIEKLANKHVVLVDDLITTGSTIESCYLALNRIKNLKLSILTICLAR</sequence>